<evidence type="ECO:0000313" key="1">
    <source>
        <dbReference type="EMBL" id="KGJ52421.1"/>
    </source>
</evidence>
<accession>A0A099I4C5</accession>
<dbReference type="Proteomes" id="UP001203972">
    <property type="component" value="Unassembled WGS sequence"/>
</dbReference>
<dbReference type="OrthoDB" id="2881498at2"/>
<dbReference type="Proteomes" id="UP000030008">
    <property type="component" value="Unassembled WGS sequence"/>
</dbReference>
<organism evidence="1 5">
    <name type="scientific">Clostridium innocuum</name>
    <dbReference type="NCBI Taxonomy" id="1522"/>
    <lineage>
        <taxon>Bacteria</taxon>
        <taxon>Bacillati</taxon>
        <taxon>Bacillota</taxon>
        <taxon>Clostridia</taxon>
        <taxon>Eubacteriales</taxon>
        <taxon>Clostridiaceae</taxon>
        <taxon>Clostridium</taxon>
    </lineage>
</organism>
<reference evidence="4 6" key="2">
    <citation type="submission" date="2018-08" db="EMBL/GenBank/DDBJ databases">
        <title>A genome reference for cultivated species of the human gut microbiota.</title>
        <authorList>
            <person name="Zou Y."/>
            <person name="Xue W."/>
            <person name="Luo G."/>
        </authorList>
    </citation>
    <scope>NUCLEOTIDE SEQUENCE [LARGE SCALE GENOMIC DNA]</scope>
    <source>
        <strain evidence="4 6">OF01-2LB</strain>
    </source>
</reference>
<evidence type="ECO:0000313" key="4">
    <source>
        <dbReference type="EMBL" id="RGC12495.1"/>
    </source>
</evidence>
<dbReference type="Proteomes" id="UP000604383">
    <property type="component" value="Unassembled WGS sequence"/>
</dbReference>
<dbReference type="RefSeq" id="WP_008818795.1">
    <property type="nucleotide sequence ID" value="NZ_AP025565.1"/>
</dbReference>
<protein>
    <submittedName>
        <fullName evidence="1">Uncharacterized protein</fullName>
    </submittedName>
</protein>
<evidence type="ECO:0000313" key="6">
    <source>
        <dbReference type="Proteomes" id="UP000260025"/>
    </source>
</evidence>
<dbReference type="AlphaFoldDB" id="A0A099I4C5"/>
<evidence type="ECO:0000313" key="2">
    <source>
        <dbReference type="EMBL" id="MCR0233899.1"/>
    </source>
</evidence>
<name>A0A099I4C5_CLOIN</name>
<dbReference type="EMBL" id="QVEV01000030">
    <property type="protein sequence ID" value="RGC12495.1"/>
    <property type="molecule type" value="Genomic_DNA"/>
</dbReference>
<dbReference type="EMBL" id="JAKTMA010000025">
    <property type="protein sequence ID" value="MCR0233899.1"/>
    <property type="molecule type" value="Genomic_DNA"/>
</dbReference>
<proteinExistence type="predicted"/>
<evidence type="ECO:0000313" key="5">
    <source>
        <dbReference type="Proteomes" id="UP000030008"/>
    </source>
</evidence>
<comment type="caution">
    <text evidence="1">The sequence shown here is derived from an EMBL/GenBank/DDBJ whole genome shotgun (WGS) entry which is preliminary data.</text>
</comment>
<dbReference type="Proteomes" id="UP000260025">
    <property type="component" value="Unassembled WGS sequence"/>
</dbReference>
<sequence length="73" mass="8135">MIYISCGLNQEFIIDLLEKTTEEGVSFKYEGKTGIKLAFHVNTEDLDKACAIAKKTIKATPIGSVMYFQVTTK</sequence>
<dbReference type="EMBL" id="JQIF01000067">
    <property type="protein sequence ID" value="KGJ52421.1"/>
    <property type="molecule type" value="Genomic_DNA"/>
</dbReference>
<dbReference type="EMBL" id="WWTN01000039">
    <property type="protein sequence ID" value="MZH57626.1"/>
    <property type="molecule type" value="Genomic_DNA"/>
</dbReference>
<gene>
    <name evidence="1" type="ORF">CIAN88_14925</name>
    <name evidence="4" type="ORF">DXA38_16770</name>
    <name evidence="3" type="ORF">GT664_18175</name>
    <name evidence="2" type="ORF">MKC95_14090</name>
</gene>
<reference evidence="1 5" key="1">
    <citation type="submission" date="2014-08" db="EMBL/GenBank/DDBJ databases">
        <title>Clostridium innocuum, an unnegligible vancomycin-resistant pathogen causing extra-intestinal infections.</title>
        <authorList>
            <person name="Feng Y."/>
            <person name="Chiu C.-H."/>
        </authorList>
    </citation>
    <scope>NUCLEOTIDE SEQUENCE [LARGE SCALE GENOMIC DNA]</scope>
    <source>
        <strain evidence="1 5">AN88</strain>
    </source>
</reference>
<evidence type="ECO:0000313" key="3">
    <source>
        <dbReference type="EMBL" id="MZH57626.1"/>
    </source>
</evidence>
<reference evidence="2" key="4">
    <citation type="journal article" date="2022" name="Clin. Infect. Dis.">
        <title>Association between Clostridium innocuum and antibiotic-associated diarrhea in adults and children: A cross-sectional study and comparative genomics analysis.</title>
        <authorList>
            <person name="Cherny K.E."/>
            <person name="Muscat E.B."/>
            <person name="Balaji A."/>
            <person name="Mukherjee J."/>
            <person name="Ozer E.A."/>
            <person name="Angarone M.P."/>
            <person name="Hauser A.R."/>
            <person name="Sichel J.S."/>
            <person name="Amponsah E."/>
            <person name="Kociolek L.K."/>
        </authorList>
    </citation>
    <scope>NUCLEOTIDE SEQUENCE</scope>
    <source>
        <strain evidence="2">NU1-AC-029v</strain>
    </source>
</reference>
<reference evidence="3" key="3">
    <citation type="journal article" date="2019" name="Nat. Med.">
        <title>A library of human gut bacterial isolates paired with longitudinal multiomics data enables mechanistic microbiome research.</title>
        <authorList>
            <person name="Poyet M."/>
            <person name="Groussin M."/>
            <person name="Gibbons S.M."/>
            <person name="Avila-Pacheco J."/>
            <person name="Jiang X."/>
            <person name="Kearney S.M."/>
            <person name="Perrotta A.R."/>
            <person name="Berdy B."/>
            <person name="Zhao S."/>
            <person name="Lieberman T.D."/>
            <person name="Swanson P.K."/>
            <person name="Smith M."/>
            <person name="Roesemann S."/>
            <person name="Alexander J.E."/>
            <person name="Rich S.A."/>
            <person name="Livny J."/>
            <person name="Vlamakis H."/>
            <person name="Clish C."/>
            <person name="Bullock K."/>
            <person name="Deik A."/>
            <person name="Scott J."/>
            <person name="Pierce K.A."/>
            <person name="Xavier R.J."/>
            <person name="Alm E.J."/>
        </authorList>
    </citation>
    <scope>NUCLEOTIDE SEQUENCE</scope>
    <source>
        <strain evidence="3">BIOML-A12</strain>
    </source>
</reference>